<dbReference type="OrthoDB" id="4465871at2"/>
<reference evidence="2 3" key="1">
    <citation type="journal article" date="2013" name="ISME J.">
        <title>Metabolic model for the filamentous 'Candidatus Microthrix parvicella' based on genomic and metagenomic analyses.</title>
        <authorList>
            <person name="Jon McIlroy S."/>
            <person name="Kristiansen R."/>
            <person name="Albertsen M."/>
            <person name="Michael Karst S."/>
            <person name="Rossetti S."/>
            <person name="Lund Nielsen J."/>
            <person name="Tandoi V."/>
            <person name="James Seviour R."/>
            <person name="Nielsen P.H."/>
        </authorList>
    </citation>
    <scope>NUCLEOTIDE SEQUENCE [LARGE SCALE GENOMIC DNA]</scope>
    <source>
        <strain evidence="2 3">RN1</strain>
    </source>
</reference>
<dbReference type="eggNOG" id="ENOG50328WE">
    <property type="taxonomic scope" value="Bacteria"/>
</dbReference>
<keyword evidence="1" id="KW-0472">Membrane</keyword>
<evidence type="ECO:0000313" key="3">
    <source>
        <dbReference type="Proteomes" id="UP000018291"/>
    </source>
</evidence>
<comment type="caution">
    <text evidence="2">The sequence shown here is derived from an EMBL/GenBank/DDBJ whole genome shotgun (WGS) entry which is preliminary data.</text>
</comment>
<feature type="transmembrane region" description="Helical" evidence="1">
    <location>
        <begin position="106"/>
        <end position="125"/>
    </location>
</feature>
<keyword evidence="3" id="KW-1185">Reference proteome</keyword>
<sequence>MNDVVFGILAIVVGALFALRGYLTMRLVIPVWGALIGFMLGAGAVGAAGDGFLTGAASWIAGLLVAVVFAALAYLYYEISIVLAMGGIGFMLGSSLMVALNVTWGWVIVLAGIVVAVALGMLAIVGELPMLLLTILTAAAGASAVVGGIMLLVGSIHTSDVNDLGVTGAVNDSAAWWVLYAIILIIGVVAQFRALDGMRGSLRDQWASDGGREFRQAPPTV</sequence>
<dbReference type="HOGENOM" id="CLU_1276773_0_0_11"/>
<feature type="transmembrane region" description="Helical" evidence="1">
    <location>
        <begin position="174"/>
        <end position="195"/>
    </location>
</feature>
<feature type="transmembrane region" description="Helical" evidence="1">
    <location>
        <begin position="6"/>
        <end position="23"/>
    </location>
</feature>
<dbReference type="AlphaFoldDB" id="R4YWL6"/>
<evidence type="ECO:0000313" key="2">
    <source>
        <dbReference type="EMBL" id="CCM62398.1"/>
    </source>
</evidence>
<protein>
    <submittedName>
        <fullName evidence="2">Putative ABC superfamily ATP binding cassette transporter permease subunit</fullName>
    </submittedName>
</protein>
<keyword evidence="1" id="KW-1133">Transmembrane helix</keyword>
<feature type="transmembrane region" description="Helical" evidence="1">
    <location>
        <begin position="82"/>
        <end position="100"/>
    </location>
</feature>
<name>R4YWL6_9ACTN</name>
<keyword evidence="1" id="KW-0812">Transmembrane</keyword>
<dbReference type="EMBL" id="CANL01000003">
    <property type="protein sequence ID" value="CCM62398.1"/>
    <property type="molecule type" value="Genomic_DNA"/>
</dbReference>
<feature type="transmembrane region" description="Helical" evidence="1">
    <location>
        <begin position="55"/>
        <end position="75"/>
    </location>
</feature>
<proteinExistence type="predicted"/>
<accession>R4YWL6</accession>
<dbReference type="Proteomes" id="UP000018291">
    <property type="component" value="Unassembled WGS sequence"/>
</dbReference>
<dbReference type="RefSeq" id="WP_012223773.1">
    <property type="nucleotide sequence ID" value="NZ_HG422565.1"/>
</dbReference>
<feature type="transmembrane region" description="Helical" evidence="1">
    <location>
        <begin position="132"/>
        <end position="154"/>
    </location>
</feature>
<evidence type="ECO:0000256" key="1">
    <source>
        <dbReference type="SAM" id="Phobius"/>
    </source>
</evidence>
<dbReference type="STRING" id="1229780.BN381_110064"/>
<feature type="transmembrane region" description="Helical" evidence="1">
    <location>
        <begin position="30"/>
        <end position="49"/>
    </location>
</feature>
<organism evidence="2 3">
    <name type="scientific">Candidatus Neomicrothrix parvicella RN1</name>
    <dbReference type="NCBI Taxonomy" id="1229780"/>
    <lineage>
        <taxon>Bacteria</taxon>
        <taxon>Bacillati</taxon>
        <taxon>Actinomycetota</taxon>
        <taxon>Acidimicrobiia</taxon>
        <taxon>Acidimicrobiales</taxon>
        <taxon>Microthrixaceae</taxon>
        <taxon>Candidatus Neomicrothrix</taxon>
    </lineage>
</organism>
<gene>
    <name evidence="2" type="ORF">BN381_110064</name>
</gene>